<dbReference type="InterPro" id="IPR001623">
    <property type="entry name" value="DnaJ_domain"/>
</dbReference>
<dbReference type="PANTHER" id="PTHR44240">
    <property type="entry name" value="DNAJ DOMAIN (PROKARYOTIC HEAT SHOCK PROTEIN)-RELATED"/>
    <property type="match status" value="1"/>
</dbReference>
<dbReference type="Pfam" id="PF00226">
    <property type="entry name" value="DnaJ"/>
    <property type="match status" value="1"/>
</dbReference>
<dbReference type="CDD" id="cd06257">
    <property type="entry name" value="DnaJ"/>
    <property type="match status" value="1"/>
</dbReference>
<name>A0AAV1DSU2_OLDCO</name>
<dbReference type="SMART" id="SM00271">
    <property type="entry name" value="DnaJ"/>
    <property type="match status" value="1"/>
</dbReference>
<reference evidence="2" key="1">
    <citation type="submission" date="2023-03" db="EMBL/GenBank/DDBJ databases">
        <authorList>
            <person name="Julca I."/>
        </authorList>
    </citation>
    <scope>NUCLEOTIDE SEQUENCE</scope>
</reference>
<dbReference type="PROSITE" id="PS50076">
    <property type="entry name" value="DNAJ_2"/>
    <property type="match status" value="1"/>
</dbReference>
<evidence type="ECO:0000313" key="3">
    <source>
        <dbReference type="Proteomes" id="UP001161247"/>
    </source>
</evidence>
<dbReference type="InterPro" id="IPR052276">
    <property type="entry name" value="Diphthamide-biosynth_chaperone"/>
</dbReference>
<dbReference type="Proteomes" id="UP001161247">
    <property type="component" value="Chromosome 6"/>
</dbReference>
<evidence type="ECO:0000259" key="1">
    <source>
        <dbReference type="PROSITE" id="PS50076"/>
    </source>
</evidence>
<sequence length="158" mass="17636">MLSSSSIRPFSQFPHRFAGESSLPPTSTVTFRQSRPSAVVCSSAATTISKPASAPSSFYEVLGIPMGATNNEIKSAYRKLVRVCHPDVAAIDDKSSSADEFMKVHTAYCTLSDPEKRADYDRRIFRNNRGSRLYSMSSPTMPRYSGYVSRNWETDQCW</sequence>
<dbReference type="InterPro" id="IPR036869">
    <property type="entry name" value="J_dom_sf"/>
</dbReference>
<gene>
    <name evidence="2" type="ORF">OLC1_LOCUS18470</name>
</gene>
<evidence type="ECO:0000313" key="2">
    <source>
        <dbReference type="EMBL" id="CAI9110937.1"/>
    </source>
</evidence>
<feature type="domain" description="J" evidence="1">
    <location>
        <begin position="57"/>
        <end position="124"/>
    </location>
</feature>
<dbReference type="Gene3D" id="1.10.287.110">
    <property type="entry name" value="DnaJ domain"/>
    <property type="match status" value="1"/>
</dbReference>
<dbReference type="EMBL" id="OX459123">
    <property type="protein sequence ID" value="CAI9110937.1"/>
    <property type="molecule type" value="Genomic_DNA"/>
</dbReference>
<keyword evidence="3" id="KW-1185">Reference proteome</keyword>
<dbReference type="PRINTS" id="PR00625">
    <property type="entry name" value="JDOMAIN"/>
</dbReference>
<dbReference type="SUPFAM" id="SSF46565">
    <property type="entry name" value="Chaperone J-domain"/>
    <property type="match status" value="1"/>
</dbReference>
<proteinExistence type="predicted"/>
<dbReference type="AlphaFoldDB" id="A0AAV1DSU2"/>
<organism evidence="2 3">
    <name type="scientific">Oldenlandia corymbosa var. corymbosa</name>
    <dbReference type="NCBI Taxonomy" id="529605"/>
    <lineage>
        <taxon>Eukaryota</taxon>
        <taxon>Viridiplantae</taxon>
        <taxon>Streptophyta</taxon>
        <taxon>Embryophyta</taxon>
        <taxon>Tracheophyta</taxon>
        <taxon>Spermatophyta</taxon>
        <taxon>Magnoliopsida</taxon>
        <taxon>eudicotyledons</taxon>
        <taxon>Gunneridae</taxon>
        <taxon>Pentapetalae</taxon>
        <taxon>asterids</taxon>
        <taxon>lamiids</taxon>
        <taxon>Gentianales</taxon>
        <taxon>Rubiaceae</taxon>
        <taxon>Rubioideae</taxon>
        <taxon>Spermacoceae</taxon>
        <taxon>Hedyotis-Oldenlandia complex</taxon>
        <taxon>Oldenlandia</taxon>
    </lineage>
</organism>
<dbReference type="PANTHER" id="PTHR44240:SF10">
    <property type="entry name" value="J DOMAIN-CONTAINING PROTEIN"/>
    <property type="match status" value="1"/>
</dbReference>
<accession>A0AAV1DSU2</accession>
<protein>
    <submittedName>
        <fullName evidence="2">OLC1v1011047C1</fullName>
    </submittedName>
</protein>